<dbReference type="InterPro" id="IPR028883">
    <property type="entry name" value="tRNA_aden_deaminase"/>
</dbReference>
<evidence type="ECO:0000256" key="5">
    <source>
        <dbReference type="ARBA" id="ARBA00022801"/>
    </source>
</evidence>
<dbReference type="EMBL" id="DTDJ01000047">
    <property type="protein sequence ID" value="HGL18141.1"/>
    <property type="molecule type" value="Genomic_DNA"/>
</dbReference>
<sequence>MINSEKYYFEEAIREAEKAFKEGEVPVGCVIVKDGEIIAKGHNRVENLNDPTAHAEIIAIGSAGDKLKNWRLTGCTMYVTLEPCLMCTGALILSRIDKVVYLIEDPKFGAFESQLRVNELFKFNHRFEVQRFEDQELQDKAKKLIQAFFKSLRK</sequence>
<dbReference type="GO" id="GO:0052717">
    <property type="term" value="F:tRNA-specific adenosine-34 deaminase activity"/>
    <property type="evidence" value="ECO:0007669"/>
    <property type="project" value="UniProtKB-UniRule"/>
</dbReference>
<dbReference type="PROSITE" id="PS51747">
    <property type="entry name" value="CYT_DCMP_DEAMINASES_2"/>
    <property type="match status" value="1"/>
</dbReference>
<dbReference type="InterPro" id="IPR002125">
    <property type="entry name" value="CMP_dCMP_dom"/>
</dbReference>
<evidence type="ECO:0000256" key="4">
    <source>
        <dbReference type="ARBA" id="ARBA00022723"/>
    </source>
</evidence>
<dbReference type="EC" id="3.5.4.33" evidence="8"/>
<feature type="active site" description="Proton donor" evidence="8">
    <location>
        <position position="56"/>
    </location>
</feature>
<dbReference type="SUPFAM" id="SSF53927">
    <property type="entry name" value="Cytidine deaminase-like"/>
    <property type="match status" value="1"/>
</dbReference>
<evidence type="ECO:0000256" key="2">
    <source>
        <dbReference type="ARBA" id="ARBA00011738"/>
    </source>
</evidence>
<evidence type="ECO:0000256" key="6">
    <source>
        <dbReference type="ARBA" id="ARBA00022833"/>
    </source>
</evidence>
<feature type="binding site" evidence="8">
    <location>
        <position position="54"/>
    </location>
    <ligand>
        <name>Zn(2+)</name>
        <dbReference type="ChEBI" id="CHEBI:29105"/>
        <note>catalytic</note>
    </ligand>
</feature>
<comment type="caution">
    <text evidence="10">The sequence shown here is derived from an EMBL/GenBank/DDBJ whole genome shotgun (WGS) entry which is preliminary data.</text>
</comment>
<dbReference type="GO" id="GO:0008270">
    <property type="term" value="F:zinc ion binding"/>
    <property type="evidence" value="ECO:0007669"/>
    <property type="project" value="UniProtKB-UniRule"/>
</dbReference>
<dbReference type="HAMAP" id="MF_00972">
    <property type="entry name" value="tRNA_aden_deaminase"/>
    <property type="match status" value="1"/>
</dbReference>
<feature type="binding site" evidence="8">
    <location>
        <position position="84"/>
    </location>
    <ligand>
        <name>Zn(2+)</name>
        <dbReference type="ChEBI" id="CHEBI:29105"/>
        <note>catalytic</note>
    </ligand>
</feature>
<accession>A0A7V3ZZ88</accession>
<dbReference type="AlphaFoldDB" id="A0A7V3ZZ88"/>
<keyword evidence="6 8" id="KW-0862">Zinc</keyword>
<dbReference type="CDD" id="cd01285">
    <property type="entry name" value="nucleoside_deaminase"/>
    <property type="match status" value="1"/>
</dbReference>
<comment type="catalytic activity">
    <reaction evidence="7 8">
        <text>adenosine(34) in tRNA + H2O + H(+) = inosine(34) in tRNA + NH4(+)</text>
        <dbReference type="Rhea" id="RHEA:43168"/>
        <dbReference type="Rhea" id="RHEA-COMP:10373"/>
        <dbReference type="Rhea" id="RHEA-COMP:10374"/>
        <dbReference type="ChEBI" id="CHEBI:15377"/>
        <dbReference type="ChEBI" id="CHEBI:15378"/>
        <dbReference type="ChEBI" id="CHEBI:28938"/>
        <dbReference type="ChEBI" id="CHEBI:74411"/>
        <dbReference type="ChEBI" id="CHEBI:82852"/>
        <dbReference type="EC" id="3.5.4.33"/>
    </reaction>
</comment>
<keyword evidence="5 8" id="KW-0378">Hydrolase</keyword>
<evidence type="ECO:0000313" key="10">
    <source>
        <dbReference type="EMBL" id="HGL18141.1"/>
    </source>
</evidence>
<comment type="cofactor">
    <cofactor evidence="8">
        <name>Zn(2+)</name>
        <dbReference type="ChEBI" id="CHEBI:29105"/>
    </cofactor>
    <text evidence="8">Binds 1 zinc ion per subunit.</text>
</comment>
<dbReference type="GO" id="GO:0002100">
    <property type="term" value="P:tRNA wobble adenosine to inosine editing"/>
    <property type="evidence" value="ECO:0007669"/>
    <property type="project" value="UniProtKB-UniRule"/>
</dbReference>
<dbReference type="InterPro" id="IPR016193">
    <property type="entry name" value="Cytidine_deaminase-like"/>
</dbReference>
<keyword evidence="4 8" id="KW-0479">Metal-binding</keyword>
<evidence type="ECO:0000256" key="7">
    <source>
        <dbReference type="ARBA" id="ARBA00048045"/>
    </source>
</evidence>
<dbReference type="PANTHER" id="PTHR11079">
    <property type="entry name" value="CYTOSINE DEAMINASE FAMILY MEMBER"/>
    <property type="match status" value="1"/>
</dbReference>
<dbReference type="Pfam" id="PF00383">
    <property type="entry name" value="dCMP_cyt_deam_1"/>
    <property type="match status" value="1"/>
</dbReference>
<protein>
    <recommendedName>
        <fullName evidence="8">tRNA-specific adenosine deaminase</fullName>
        <ecNumber evidence="8">3.5.4.33</ecNumber>
    </recommendedName>
</protein>
<evidence type="ECO:0000256" key="1">
    <source>
        <dbReference type="ARBA" id="ARBA00010669"/>
    </source>
</evidence>
<dbReference type="Gene3D" id="3.40.140.10">
    <property type="entry name" value="Cytidine Deaminase, domain 2"/>
    <property type="match status" value="1"/>
</dbReference>
<comment type="subunit">
    <text evidence="2 8">Homodimer.</text>
</comment>
<evidence type="ECO:0000259" key="9">
    <source>
        <dbReference type="PROSITE" id="PS51747"/>
    </source>
</evidence>
<dbReference type="PANTHER" id="PTHR11079:SF202">
    <property type="entry name" value="TRNA-SPECIFIC ADENOSINE DEAMINASE"/>
    <property type="match status" value="1"/>
</dbReference>
<feature type="binding site" evidence="8">
    <location>
        <position position="87"/>
    </location>
    <ligand>
        <name>Zn(2+)</name>
        <dbReference type="ChEBI" id="CHEBI:29105"/>
        <note>catalytic</note>
    </ligand>
</feature>
<gene>
    <name evidence="8" type="primary">tadA</name>
    <name evidence="10" type="ORF">ENU66_07430</name>
</gene>
<reference evidence="10" key="1">
    <citation type="journal article" date="2020" name="mSystems">
        <title>Genome- and Community-Level Interaction Insights into Carbon Utilization and Element Cycling Functions of Hydrothermarchaeota in Hydrothermal Sediment.</title>
        <authorList>
            <person name="Zhou Z."/>
            <person name="Liu Y."/>
            <person name="Xu W."/>
            <person name="Pan J."/>
            <person name="Luo Z.H."/>
            <person name="Li M."/>
        </authorList>
    </citation>
    <scope>NUCLEOTIDE SEQUENCE [LARGE SCALE GENOMIC DNA]</scope>
    <source>
        <strain evidence="10">SpSt-69</strain>
    </source>
</reference>
<name>A0A7V3ZZ88_UNCW3</name>
<feature type="domain" description="CMP/dCMP-type deaminase" evidence="9">
    <location>
        <begin position="3"/>
        <end position="114"/>
    </location>
</feature>
<dbReference type="InterPro" id="IPR016192">
    <property type="entry name" value="APOBEC/CMP_deaminase_Zn-bd"/>
</dbReference>
<evidence type="ECO:0000256" key="8">
    <source>
        <dbReference type="HAMAP-Rule" id="MF_00972"/>
    </source>
</evidence>
<comment type="similarity">
    <text evidence="1">Belongs to the cytidine and deoxycytidylate deaminase family. ADAT2 subfamily.</text>
</comment>
<organism evidence="10">
    <name type="scientific">candidate division WOR-3 bacterium</name>
    <dbReference type="NCBI Taxonomy" id="2052148"/>
    <lineage>
        <taxon>Bacteria</taxon>
        <taxon>Bacteria division WOR-3</taxon>
    </lineage>
</organism>
<dbReference type="PROSITE" id="PS00903">
    <property type="entry name" value="CYT_DCMP_DEAMINASES_1"/>
    <property type="match status" value="1"/>
</dbReference>
<keyword evidence="3 8" id="KW-0819">tRNA processing</keyword>
<evidence type="ECO:0000256" key="3">
    <source>
        <dbReference type="ARBA" id="ARBA00022694"/>
    </source>
</evidence>
<comment type="function">
    <text evidence="8">Catalyzes the deamination of adenosine to inosine at the wobble position 34 of tRNA(Arg2).</text>
</comment>
<proteinExistence type="inferred from homology"/>